<feature type="active site" description="Charge relay system" evidence="5">
    <location>
        <position position="370"/>
    </location>
</feature>
<dbReference type="PRINTS" id="PR00723">
    <property type="entry name" value="SUBTILISIN"/>
</dbReference>
<dbReference type="Proteomes" id="UP001597402">
    <property type="component" value="Unassembled WGS sequence"/>
</dbReference>
<dbReference type="SUPFAM" id="SSF52743">
    <property type="entry name" value="Subtilisin-like"/>
    <property type="match status" value="1"/>
</dbReference>
<organism evidence="10 11">
    <name type="scientific">Blastococcus deserti</name>
    <dbReference type="NCBI Taxonomy" id="2259033"/>
    <lineage>
        <taxon>Bacteria</taxon>
        <taxon>Bacillati</taxon>
        <taxon>Actinomycetota</taxon>
        <taxon>Actinomycetes</taxon>
        <taxon>Geodermatophilales</taxon>
        <taxon>Geodermatophilaceae</taxon>
        <taxon>Blastococcus</taxon>
    </lineage>
</organism>
<dbReference type="InterPro" id="IPR037045">
    <property type="entry name" value="S8pro/Inhibitor_I9_sf"/>
</dbReference>
<dbReference type="Gene3D" id="3.40.50.200">
    <property type="entry name" value="Peptidase S8/S53 domain"/>
    <property type="match status" value="1"/>
</dbReference>
<dbReference type="InterPro" id="IPR050131">
    <property type="entry name" value="Peptidase_S8_subtilisin-like"/>
</dbReference>
<feature type="domain" description="Inhibitor I9" evidence="9">
    <location>
        <begin position="58"/>
        <end position="110"/>
    </location>
</feature>
<reference evidence="11" key="1">
    <citation type="journal article" date="2019" name="Int. J. Syst. Evol. Microbiol.">
        <title>The Global Catalogue of Microorganisms (GCM) 10K type strain sequencing project: providing services to taxonomists for standard genome sequencing and annotation.</title>
        <authorList>
            <consortium name="The Broad Institute Genomics Platform"/>
            <consortium name="The Broad Institute Genome Sequencing Center for Infectious Disease"/>
            <person name="Wu L."/>
            <person name="Ma J."/>
        </authorList>
    </citation>
    <scope>NUCLEOTIDE SEQUENCE [LARGE SCALE GENOMIC DNA]</scope>
    <source>
        <strain evidence="11">JCM 3338</strain>
    </source>
</reference>
<evidence type="ECO:0000313" key="10">
    <source>
        <dbReference type="EMBL" id="MFD2091709.1"/>
    </source>
</evidence>
<feature type="chain" id="PRO_5045182909" evidence="7">
    <location>
        <begin position="28"/>
        <end position="426"/>
    </location>
</feature>
<dbReference type="PANTHER" id="PTHR43806">
    <property type="entry name" value="PEPTIDASE S8"/>
    <property type="match status" value="1"/>
</dbReference>
<dbReference type="InterPro" id="IPR022398">
    <property type="entry name" value="Peptidase_S8_His-AS"/>
</dbReference>
<evidence type="ECO:0000256" key="3">
    <source>
        <dbReference type="ARBA" id="ARBA00022801"/>
    </source>
</evidence>
<dbReference type="InterPro" id="IPR015500">
    <property type="entry name" value="Peptidase_S8_subtilisin-rel"/>
</dbReference>
<evidence type="ECO:0000256" key="2">
    <source>
        <dbReference type="ARBA" id="ARBA00022670"/>
    </source>
</evidence>
<dbReference type="PROSITE" id="PS00137">
    <property type="entry name" value="SUBTILASE_HIS"/>
    <property type="match status" value="1"/>
</dbReference>
<dbReference type="Gene3D" id="3.30.70.80">
    <property type="entry name" value="Peptidase S8 propeptide/proteinase inhibitor I9"/>
    <property type="match status" value="1"/>
</dbReference>
<dbReference type="InterPro" id="IPR036852">
    <property type="entry name" value="Peptidase_S8/S53_dom_sf"/>
</dbReference>
<evidence type="ECO:0000259" key="8">
    <source>
        <dbReference type="Pfam" id="PF00082"/>
    </source>
</evidence>
<sequence length="426" mass="42407">MSRSPGRPAARLLAVAALSLPALTVLAAPATAAPPPAGPRSVPGAWIVTLEDGQAPDRVSADHGRQHGARVDHVYRHAINGYAARMSDQAAARVAQDARVVSVERDEVVTAFAPPGTGGAAAAQTLPTGIDRIDGELSSAVSGDGSGSVDVDVAVIDTGIDVDHPDLNVVGGRNCVTGGRSYDDGNGHGTHVAGTIGAEDDGTGVVGVAPGARLWAVRVLNNQGSGTRSAIICGVDWVTANKGTIEVANMSLGGSGTEPSRTGCTTGDSYHDAICRSVAAGVTYVVAAGNSGVDAATAVPAAYDEVVTVSALADFDGRPGGGAAATCRADVDDTFADFSNHGADVDLIAPGVCITSTWMGGGYSTISGTSMASPHVAGAAALVKAADPAAAPAAVKAALEGAGNLDWTNGDDRDPVKETLLDVDAY</sequence>
<dbReference type="PROSITE" id="PS00136">
    <property type="entry name" value="SUBTILASE_ASP"/>
    <property type="match status" value="1"/>
</dbReference>
<evidence type="ECO:0000313" key="11">
    <source>
        <dbReference type="Proteomes" id="UP001597402"/>
    </source>
</evidence>
<comment type="similarity">
    <text evidence="1 5 6">Belongs to the peptidase S8 family.</text>
</comment>
<dbReference type="Pfam" id="PF00082">
    <property type="entry name" value="Peptidase_S8"/>
    <property type="match status" value="1"/>
</dbReference>
<dbReference type="PANTHER" id="PTHR43806:SF11">
    <property type="entry name" value="CEREVISIN-RELATED"/>
    <property type="match status" value="1"/>
</dbReference>
<keyword evidence="3 5" id="KW-0378">Hydrolase</keyword>
<evidence type="ECO:0000256" key="1">
    <source>
        <dbReference type="ARBA" id="ARBA00011073"/>
    </source>
</evidence>
<dbReference type="RefSeq" id="WP_376874252.1">
    <property type="nucleotide sequence ID" value="NZ_JBHUHP010000009.1"/>
</dbReference>
<evidence type="ECO:0000256" key="7">
    <source>
        <dbReference type="SAM" id="SignalP"/>
    </source>
</evidence>
<evidence type="ECO:0000259" key="9">
    <source>
        <dbReference type="Pfam" id="PF05922"/>
    </source>
</evidence>
<dbReference type="InterPro" id="IPR023827">
    <property type="entry name" value="Peptidase_S8_Asp-AS"/>
</dbReference>
<dbReference type="Pfam" id="PF05922">
    <property type="entry name" value="Inhibitor_I9"/>
    <property type="match status" value="1"/>
</dbReference>
<name>A0ABW4XAB6_9ACTN</name>
<dbReference type="PROSITE" id="PS51892">
    <property type="entry name" value="SUBTILASE"/>
    <property type="match status" value="1"/>
</dbReference>
<evidence type="ECO:0000256" key="4">
    <source>
        <dbReference type="ARBA" id="ARBA00022825"/>
    </source>
</evidence>
<gene>
    <name evidence="10" type="ORF">ACFSHS_08995</name>
</gene>
<comment type="caution">
    <text evidence="10">The sequence shown here is derived from an EMBL/GenBank/DDBJ whole genome shotgun (WGS) entry which is preliminary data.</text>
</comment>
<feature type="signal peptide" evidence="7">
    <location>
        <begin position="1"/>
        <end position="27"/>
    </location>
</feature>
<proteinExistence type="inferred from homology"/>
<accession>A0ABW4XAB6</accession>
<feature type="active site" description="Charge relay system" evidence="5">
    <location>
        <position position="157"/>
    </location>
</feature>
<evidence type="ECO:0000256" key="6">
    <source>
        <dbReference type="RuleBase" id="RU003355"/>
    </source>
</evidence>
<feature type="domain" description="Peptidase S8/S53" evidence="8">
    <location>
        <begin position="151"/>
        <end position="400"/>
    </location>
</feature>
<evidence type="ECO:0000256" key="5">
    <source>
        <dbReference type="PROSITE-ProRule" id="PRU01240"/>
    </source>
</evidence>
<dbReference type="InterPro" id="IPR000209">
    <property type="entry name" value="Peptidase_S8/S53_dom"/>
</dbReference>
<dbReference type="InterPro" id="IPR023828">
    <property type="entry name" value="Peptidase_S8_Ser-AS"/>
</dbReference>
<dbReference type="PROSITE" id="PS00138">
    <property type="entry name" value="SUBTILASE_SER"/>
    <property type="match status" value="1"/>
</dbReference>
<keyword evidence="4 5" id="KW-0720">Serine protease</keyword>
<dbReference type="EMBL" id="JBHUHP010000009">
    <property type="protein sequence ID" value="MFD2091709.1"/>
    <property type="molecule type" value="Genomic_DNA"/>
</dbReference>
<keyword evidence="11" id="KW-1185">Reference proteome</keyword>
<keyword evidence="7" id="KW-0732">Signal</keyword>
<dbReference type="SUPFAM" id="SSF54897">
    <property type="entry name" value="Protease propeptides/inhibitors"/>
    <property type="match status" value="1"/>
</dbReference>
<dbReference type="InterPro" id="IPR010259">
    <property type="entry name" value="S8pro/Inhibitor_I9"/>
</dbReference>
<protein>
    <submittedName>
        <fullName evidence="10">S8 family serine peptidase</fullName>
    </submittedName>
</protein>
<keyword evidence="2 5" id="KW-0645">Protease</keyword>
<feature type="active site" description="Charge relay system" evidence="5">
    <location>
        <position position="188"/>
    </location>
</feature>